<dbReference type="Proteomes" id="UP001059295">
    <property type="component" value="Chromosome"/>
</dbReference>
<accession>A0ABY5V1J7</accession>
<dbReference type="CDD" id="cd00198">
    <property type="entry name" value="vWFA"/>
    <property type="match status" value="1"/>
</dbReference>
<gene>
    <name evidence="2" type="ORF">NQ491_04830</name>
</gene>
<dbReference type="InterPro" id="IPR002881">
    <property type="entry name" value="DUF58"/>
</dbReference>
<dbReference type="InterPro" id="IPR036465">
    <property type="entry name" value="vWFA_dom_sf"/>
</dbReference>
<feature type="domain" description="DUF58" evidence="1">
    <location>
        <begin position="48"/>
        <end position="262"/>
    </location>
</feature>
<reference evidence="2" key="1">
    <citation type="journal article" date="2022" name="Cell">
        <title>Design, construction, and in vivo augmentation of a complex gut microbiome.</title>
        <authorList>
            <person name="Cheng A.G."/>
            <person name="Ho P.Y."/>
            <person name="Aranda-Diaz A."/>
            <person name="Jain S."/>
            <person name="Yu F.B."/>
            <person name="Meng X."/>
            <person name="Wang M."/>
            <person name="Iakiviak M."/>
            <person name="Nagashima K."/>
            <person name="Zhao A."/>
            <person name="Murugkar P."/>
            <person name="Patil A."/>
            <person name="Atabakhsh K."/>
            <person name="Weakley A."/>
            <person name="Yan J."/>
            <person name="Brumbaugh A.R."/>
            <person name="Higginbottom S."/>
            <person name="Dimas A."/>
            <person name="Shiver A.L."/>
            <person name="Deutschbauer A."/>
            <person name="Neff N."/>
            <person name="Sonnenburg J.L."/>
            <person name="Huang K.C."/>
            <person name="Fischbach M.A."/>
        </authorList>
    </citation>
    <scope>NUCLEOTIDE SEQUENCE</scope>
    <source>
        <strain evidence="2">AP11</strain>
    </source>
</reference>
<proteinExistence type="predicted"/>
<evidence type="ECO:0000313" key="2">
    <source>
        <dbReference type="EMBL" id="UWN58101.1"/>
    </source>
</evidence>
<dbReference type="SUPFAM" id="SSF53300">
    <property type="entry name" value="vWA-like"/>
    <property type="match status" value="1"/>
</dbReference>
<evidence type="ECO:0000313" key="3">
    <source>
        <dbReference type="Proteomes" id="UP001059295"/>
    </source>
</evidence>
<dbReference type="Pfam" id="PF01882">
    <property type="entry name" value="DUF58"/>
    <property type="match status" value="1"/>
</dbReference>
<dbReference type="RefSeq" id="WP_019246463.1">
    <property type="nucleotide sequence ID" value="NZ_CAPH01000017.1"/>
</dbReference>
<dbReference type="PANTHER" id="PTHR33608">
    <property type="entry name" value="BLL2464 PROTEIN"/>
    <property type="match status" value="1"/>
</dbReference>
<name>A0ABY5V1J7_9BACT</name>
<dbReference type="EMBL" id="CP102294">
    <property type="protein sequence ID" value="UWN58101.1"/>
    <property type="molecule type" value="Genomic_DNA"/>
</dbReference>
<dbReference type="GeneID" id="82891034"/>
<keyword evidence="3" id="KW-1185">Reference proteome</keyword>
<evidence type="ECO:0000259" key="1">
    <source>
        <dbReference type="Pfam" id="PF01882"/>
    </source>
</evidence>
<sequence>MTDRATESSSEILRQVRRIEIKTRGLSNDIFAGKYHSAFKGRGMAFSEVREYRMGDDVRDIDWNVTARSMKPHIKVYEEERELTMMLLVDVSGSRMFGTTDRLKKNTITEIAAVLAFSAAQNNDKVGCIFFSDRVEKFIPPKKGRSHVLTIIKELIGFRPESGGTDLAEGLRCLTNVLKKRSTAFVLSDFLDTTGDRADFEDALKIASGKHDLVGIRVYDRREAEMPDVGIVELRDAETGERVWVDTSSKTVRDHYASSWRHTESVVEAALRRSRVDSVAVATGEDYVASLMKLFRRR</sequence>
<dbReference type="PANTHER" id="PTHR33608:SF6">
    <property type="entry name" value="BLL2464 PROTEIN"/>
    <property type="match status" value="1"/>
</dbReference>
<organism evidence="2 3">
    <name type="scientific">Alistipes ihumii AP11</name>
    <dbReference type="NCBI Taxonomy" id="1211813"/>
    <lineage>
        <taxon>Bacteria</taxon>
        <taxon>Pseudomonadati</taxon>
        <taxon>Bacteroidota</taxon>
        <taxon>Bacteroidia</taxon>
        <taxon>Bacteroidales</taxon>
        <taxon>Rikenellaceae</taxon>
        <taxon>Alistipes</taxon>
    </lineage>
</organism>
<dbReference type="Gene3D" id="3.40.50.410">
    <property type="entry name" value="von Willebrand factor, type A domain"/>
    <property type="match status" value="1"/>
</dbReference>
<protein>
    <submittedName>
        <fullName evidence="2">DUF58 domain-containing protein</fullName>
    </submittedName>
</protein>